<feature type="transmembrane region" description="Helical" evidence="1">
    <location>
        <begin position="439"/>
        <end position="463"/>
    </location>
</feature>
<dbReference type="RefSeq" id="WP_310030264.1">
    <property type="nucleotide sequence ID" value="NZ_JAVDRL010000004.1"/>
</dbReference>
<evidence type="ECO:0000313" key="2">
    <source>
        <dbReference type="EMBL" id="MDR6530653.1"/>
    </source>
</evidence>
<feature type="transmembrane region" description="Helical" evidence="1">
    <location>
        <begin position="554"/>
        <end position="570"/>
    </location>
</feature>
<feature type="transmembrane region" description="Helical" evidence="1">
    <location>
        <begin position="289"/>
        <end position="308"/>
    </location>
</feature>
<gene>
    <name evidence="2" type="ORF">J2800_001392</name>
</gene>
<organism evidence="2 3">
    <name type="scientific">Caulobacter rhizosphaerae</name>
    <dbReference type="NCBI Taxonomy" id="2010972"/>
    <lineage>
        <taxon>Bacteria</taxon>
        <taxon>Pseudomonadati</taxon>
        <taxon>Pseudomonadota</taxon>
        <taxon>Alphaproteobacteria</taxon>
        <taxon>Caulobacterales</taxon>
        <taxon>Caulobacteraceae</taxon>
        <taxon>Caulobacter</taxon>
    </lineage>
</organism>
<feature type="transmembrane region" description="Helical" evidence="1">
    <location>
        <begin position="470"/>
        <end position="490"/>
    </location>
</feature>
<evidence type="ECO:0000256" key="1">
    <source>
        <dbReference type="SAM" id="Phobius"/>
    </source>
</evidence>
<feature type="transmembrane region" description="Helical" evidence="1">
    <location>
        <begin position="407"/>
        <end position="427"/>
    </location>
</feature>
<proteinExistence type="predicted"/>
<feature type="transmembrane region" description="Helical" evidence="1">
    <location>
        <begin position="350"/>
        <end position="370"/>
    </location>
</feature>
<protein>
    <submittedName>
        <fullName evidence="2">Membrane channel-forming protein YqfA (Hemolysin III family)</fullName>
    </submittedName>
</protein>
<feature type="transmembrane region" description="Helical" evidence="1">
    <location>
        <begin position="314"/>
        <end position="338"/>
    </location>
</feature>
<accession>A0ABU1MX30</accession>
<name>A0ABU1MX30_9CAUL</name>
<keyword evidence="3" id="KW-1185">Reference proteome</keyword>
<feature type="transmembrane region" description="Helical" evidence="1">
    <location>
        <begin position="496"/>
        <end position="517"/>
    </location>
</feature>
<keyword evidence="1" id="KW-0472">Membrane</keyword>
<reference evidence="2 3" key="1">
    <citation type="submission" date="2023-07" db="EMBL/GenBank/DDBJ databases">
        <title>Sorghum-associated microbial communities from plants grown in Nebraska, USA.</title>
        <authorList>
            <person name="Schachtman D."/>
        </authorList>
    </citation>
    <scope>NUCLEOTIDE SEQUENCE [LARGE SCALE GENOMIC DNA]</scope>
    <source>
        <strain evidence="2 3">DS2154</strain>
    </source>
</reference>
<keyword evidence="1" id="KW-0812">Transmembrane</keyword>
<dbReference type="EMBL" id="JAVDRL010000004">
    <property type="protein sequence ID" value="MDR6530653.1"/>
    <property type="molecule type" value="Genomic_DNA"/>
</dbReference>
<dbReference type="Proteomes" id="UP001262754">
    <property type="component" value="Unassembled WGS sequence"/>
</dbReference>
<keyword evidence="1" id="KW-1133">Transmembrane helix</keyword>
<sequence length="574" mass="61893">MNPQIWEVLDLAPVRDRDAIRRAYARRLKVTSPEDDAEGFRTLREAYEQALAALDWDWAWEDDDGQDQQDLEDQPPSVAGVFADAADVLALLQGGVRAFDAGRRADPSTLHGHEAHERLLTELERLVADGDDAPVRLEAALAAVLASPAMEELAVAVHTEQHVAHLIADNAPRSDALVRPAINAFRWSRDRTGLHGGGAIEAVLDRDAAIIFRTGLLRDQGPRRPAFLALTRPLNRGPSWRDRCWPGFEPAMGDVLAQINRRPSLRADVDPETLAAWEERLGRPHLSPLVLWIAVLAPLVPAPLGLMTSPLMALGIYMMGAAACLAVSSLWIFGVLPLRRRWRESWEWRAPIWARAGWAPFSLALLLLASLAPVNAWATAGVGLCAAALALWAVVTSEVEVDPSPKAWPLPLRLVVGQSILVVWWGFLMMVAPEATPPAATAAFIGAVVASAAGASSLPILWYRWTVRPLRFALILALSGAAVWTALQLLDAREATGGAALAAAATAAVIFAHRPAAGGLGPTALQWRYRVQAFSLFVMVGAGTELGWLKVTGLWLLAGVAVALVGAIALEKDL</sequence>
<evidence type="ECO:0000313" key="3">
    <source>
        <dbReference type="Proteomes" id="UP001262754"/>
    </source>
</evidence>
<feature type="transmembrane region" description="Helical" evidence="1">
    <location>
        <begin position="376"/>
        <end position="395"/>
    </location>
</feature>
<comment type="caution">
    <text evidence="2">The sequence shown here is derived from an EMBL/GenBank/DDBJ whole genome shotgun (WGS) entry which is preliminary data.</text>
</comment>